<evidence type="ECO:0008006" key="8">
    <source>
        <dbReference type="Google" id="ProtNLM"/>
    </source>
</evidence>
<evidence type="ECO:0000256" key="4">
    <source>
        <dbReference type="ARBA" id="ARBA00023136"/>
    </source>
</evidence>
<proteinExistence type="predicted"/>
<accession>A0A1F6VRZ9</accession>
<dbReference type="Gene3D" id="1.20.120.1630">
    <property type="match status" value="1"/>
</dbReference>
<keyword evidence="2 5" id="KW-0812">Transmembrane</keyword>
<evidence type="ECO:0000256" key="2">
    <source>
        <dbReference type="ARBA" id="ARBA00022692"/>
    </source>
</evidence>
<evidence type="ECO:0000313" key="7">
    <source>
        <dbReference type="Proteomes" id="UP000179686"/>
    </source>
</evidence>
<feature type="transmembrane region" description="Helical" evidence="5">
    <location>
        <begin position="99"/>
        <end position="125"/>
    </location>
</feature>
<dbReference type="EMBL" id="MFUC01000007">
    <property type="protein sequence ID" value="OGI72384.1"/>
    <property type="molecule type" value="Genomic_DNA"/>
</dbReference>
<evidence type="ECO:0000313" key="6">
    <source>
        <dbReference type="EMBL" id="OGI72384.1"/>
    </source>
</evidence>
<sequence length="157" mass="17869">MQTQSLRKTIHGVLTESYMVYMVCLLAGIILDGFFKINFTNVGMQYLGLACMVLSPLLISWAQKASRKFKHVHSLREVTPHDFMYGPYKFLQSPTHMGIFLLSLGFSLVINSVALVLATFVAYLITHLIFIPTQQKLLKKKYGATYEAYLKKVRLSI</sequence>
<name>A0A1F6VRZ9_9BACT</name>
<dbReference type="STRING" id="1801752.A3J61_00910"/>
<comment type="subcellular location">
    <subcellularLocation>
        <location evidence="1">Endomembrane system</location>
        <topology evidence="1">Multi-pass membrane protein</topology>
    </subcellularLocation>
</comment>
<organism evidence="6 7">
    <name type="scientific">Candidatus Nomurabacteria bacterium RIFCSPHIGHO2_02_FULL_38_15</name>
    <dbReference type="NCBI Taxonomy" id="1801752"/>
    <lineage>
        <taxon>Bacteria</taxon>
        <taxon>Candidatus Nomuraibacteriota</taxon>
    </lineage>
</organism>
<dbReference type="Pfam" id="PF04191">
    <property type="entry name" value="PEMT"/>
    <property type="match status" value="1"/>
</dbReference>
<dbReference type="Proteomes" id="UP000179686">
    <property type="component" value="Unassembled WGS sequence"/>
</dbReference>
<evidence type="ECO:0000256" key="1">
    <source>
        <dbReference type="ARBA" id="ARBA00004127"/>
    </source>
</evidence>
<reference evidence="6 7" key="1">
    <citation type="journal article" date="2016" name="Nat. Commun.">
        <title>Thousands of microbial genomes shed light on interconnected biogeochemical processes in an aquifer system.</title>
        <authorList>
            <person name="Anantharaman K."/>
            <person name="Brown C.T."/>
            <person name="Hug L.A."/>
            <person name="Sharon I."/>
            <person name="Castelle C.J."/>
            <person name="Probst A.J."/>
            <person name="Thomas B.C."/>
            <person name="Singh A."/>
            <person name="Wilkins M.J."/>
            <person name="Karaoz U."/>
            <person name="Brodie E.L."/>
            <person name="Williams K.H."/>
            <person name="Hubbard S.S."/>
            <person name="Banfield J.F."/>
        </authorList>
    </citation>
    <scope>NUCLEOTIDE SEQUENCE [LARGE SCALE GENOMIC DNA]</scope>
</reference>
<feature type="transmembrane region" description="Helical" evidence="5">
    <location>
        <begin position="43"/>
        <end position="62"/>
    </location>
</feature>
<dbReference type="InterPro" id="IPR007318">
    <property type="entry name" value="Phopholipid_MeTrfase"/>
</dbReference>
<gene>
    <name evidence="6" type="ORF">A3J61_00910</name>
</gene>
<keyword evidence="3 5" id="KW-1133">Transmembrane helix</keyword>
<evidence type="ECO:0000256" key="3">
    <source>
        <dbReference type="ARBA" id="ARBA00022989"/>
    </source>
</evidence>
<keyword evidence="4 5" id="KW-0472">Membrane</keyword>
<dbReference type="GO" id="GO:0012505">
    <property type="term" value="C:endomembrane system"/>
    <property type="evidence" value="ECO:0007669"/>
    <property type="project" value="UniProtKB-SubCell"/>
</dbReference>
<protein>
    <recommendedName>
        <fullName evidence="8">Steroid 5-alpha reductase C-terminal domain-containing protein</fullName>
    </recommendedName>
</protein>
<dbReference type="AlphaFoldDB" id="A0A1F6VRZ9"/>
<comment type="caution">
    <text evidence="6">The sequence shown here is derived from an EMBL/GenBank/DDBJ whole genome shotgun (WGS) entry which is preliminary data.</text>
</comment>
<feature type="transmembrane region" description="Helical" evidence="5">
    <location>
        <begin position="12"/>
        <end position="31"/>
    </location>
</feature>
<evidence type="ECO:0000256" key="5">
    <source>
        <dbReference type="SAM" id="Phobius"/>
    </source>
</evidence>